<comment type="cofactor">
    <cofactor evidence="13">
        <name>Mg(2+)</name>
        <dbReference type="ChEBI" id="CHEBI:18420"/>
    </cofactor>
</comment>
<dbReference type="GO" id="GO:0016791">
    <property type="term" value="F:phosphatase activity"/>
    <property type="evidence" value="ECO:0007669"/>
    <property type="project" value="InterPro"/>
</dbReference>
<protein>
    <recommendedName>
        <fullName evidence="7 9">D,D-heptose 1,7-bisphosphate phosphatase</fullName>
        <ecNumber evidence="9">3.1.3.-</ecNumber>
    </recommendedName>
</protein>
<evidence type="ECO:0000256" key="6">
    <source>
        <dbReference type="ARBA" id="ARBA00023277"/>
    </source>
</evidence>
<dbReference type="NCBIfam" id="NF006506">
    <property type="entry name" value="PRK08942.1"/>
    <property type="match status" value="1"/>
</dbReference>
<feature type="binding site" evidence="13">
    <location>
        <position position="93"/>
    </location>
    <ligand>
        <name>Zn(2+)</name>
        <dbReference type="ChEBI" id="CHEBI:29105"/>
    </ligand>
</feature>
<dbReference type="CDD" id="cd07503">
    <property type="entry name" value="HAD_HisB-N"/>
    <property type="match status" value="1"/>
</dbReference>
<reference evidence="14 15" key="1">
    <citation type="submission" date="2017-09" db="EMBL/GenBank/DDBJ databases">
        <title>Depth-based differentiation of microbial function through sediment-hosted aquifers and enrichment of novel symbionts in the deep terrestrial subsurface.</title>
        <authorList>
            <person name="Probst A.J."/>
            <person name="Ladd B."/>
            <person name="Jarett J.K."/>
            <person name="Geller-Mcgrath D.E."/>
            <person name="Sieber C.M."/>
            <person name="Emerson J.B."/>
            <person name="Anantharaman K."/>
            <person name="Thomas B.C."/>
            <person name="Malmstrom R."/>
            <person name="Stieglmeier M."/>
            <person name="Klingl A."/>
            <person name="Woyke T."/>
            <person name="Ryan C.M."/>
            <person name="Banfield J.F."/>
        </authorList>
    </citation>
    <scope>NUCLEOTIDE SEQUENCE [LARGE SCALE GENOMIC DNA]</scope>
    <source>
        <strain evidence="14">CG17_big_fil_post_rev_8_21_14_2_50_48_46</strain>
    </source>
</reference>
<dbReference type="Pfam" id="PF13344">
    <property type="entry name" value="Hydrolase_6"/>
    <property type="match status" value="1"/>
</dbReference>
<evidence type="ECO:0000256" key="11">
    <source>
        <dbReference type="PIRSR" id="PIRSR004682-2"/>
    </source>
</evidence>
<name>A0A2M7G1M7_9BACT</name>
<feature type="binding site" evidence="13">
    <location>
        <position position="110"/>
    </location>
    <ligand>
        <name>Zn(2+)</name>
        <dbReference type="ChEBI" id="CHEBI:29105"/>
    </ligand>
</feature>
<dbReference type="AlphaFoldDB" id="A0A2M7G1M7"/>
<keyword evidence="2 9" id="KW-0963">Cytoplasm</keyword>
<feature type="binding site" evidence="13">
    <location>
        <position position="12"/>
    </location>
    <ligand>
        <name>Mg(2+)</name>
        <dbReference type="ChEBI" id="CHEBI:18420"/>
    </ligand>
</feature>
<proteinExistence type="inferred from homology"/>
<evidence type="ECO:0000256" key="5">
    <source>
        <dbReference type="ARBA" id="ARBA00022833"/>
    </source>
</evidence>
<evidence type="ECO:0000256" key="13">
    <source>
        <dbReference type="PIRSR" id="PIRSR004682-4"/>
    </source>
</evidence>
<comment type="subcellular location">
    <subcellularLocation>
        <location evidence="1 9">Cytoplasm</location>
    </subcellularLocation>
</comment>
<keyword evidence="13" id="KW-0460">Magnesium</keyword>
<sequence length="198" mass="21972">MTSSPRPAVFLDRDGTINQEVGYIRELEKLVLIPGAAEAIRGLNQMGIPVVLVTNQSGVARGYYPEDWLGKLHQRLAELLAVEGAHLDGVYYCPHLPEGNVAEYSYACDCRKPEPGMLEQAARDLNLDLAHSFMVGDKATDIDVGVRVGAQTVLLRSGYGEQVLRGEYQHRPDPDYVFSSLNEAYQTVMKAFFEKLLN</sequence>
<feature type="site" description="Stabilizes the phosphoryl group" evidence="12">
    <location>
        <position position="112"/>
    </location>
</feature>
<dbReference type="SUPFAM" id="SSF56784">
    <property type="entry name" value="HAD-like"/>
    <property type="match status" value="1"/>
</dbReference>
<comment type="cofactor">
    <cofactor evidence="13">
        <name>Zn(2+)</name>
        <dbReference type="ChEBI" id="CHEBI:29105"/>
    </cofactor>
</comment>
<evidence type="ECO:0000256" key="8">
    <source>
        <dbReference type="ARBA" id="ARBA00061616"/>
    </source>
</evidence>
<dbReference type="GO" id="GO:0005975">
    <property type="term" value="P:carbohydrate metabolic process"/>
    <property type="evidence" value="ECO:0007669"/>
    <property type="project" value="InterPro"/>
</dbReference>
<keyword evidence="5 13" id="KW-0862">Zinc</keyword>
<keyword evidence="4 9" id="KW-0378">Hydrolase</keyword>
<dbReference type="FunFam" id="3.40.50.1000:FF:000037">
    <property type="entry name" value="D,D-heptose 1,7-bisphosphate phosphatase"/>
    <property type="match status" value="1"/>
</dbReference>
<feature type="active site" description="Nucleophile" evidence="10">
    <location>
        <position position="12"/>
    </location>
</feature>
<dbReference type="PIRSF" id="PIRSF004682">
    <property type="entry name" value="GmhB"/>
    <property type="match status" value="1"/>
</dbReference>
<comment type="similarity">
    <text evidence="8 9">Belongs to the gmhB family.</text>
</comment>
<organism evidence="14 15">
    <name type="scientific">bacterium (Candidatus Blackallbacteria) CG17_big_fil_post_rev_8_21_14_2_50_48_46</name>
    <dbReference type="NCBI Taxonomy" id="2014261"/>
    <lineage>
        <taxon>Bacteria</taxon>
        <taxon>Candidatus Blackallbacteria</taxon>
    </lineage>
</organism>
<feature type="binding site" evidence="13">
    <location>
        <position position="138"/>
    </location>
    <ligand>
        <name>Mg(2+)</name>
        <dbReference type="ChEBI" id="CHEBI:18420"/>
    </ligand>
</feature>
<dbReference type="Gene3D" id="3.40.50.1000">
    <property type="entry name" value="HAD superfamily/HAD-like"/>
    <property type="match status" value="1"/>
</dbReference>
<feature type="active site" description="Proton donor" evidence="10">
    <location>
        <position position="14"/>
    </location>
</feature>
<feature type="site" description="Stabilizes the phosphoryl group" evidence="12">
    <location>
        <position position="111"/>
    </location>
</feature>
<dbReference type="Pfam" id="PF13242">
    <property type="entry name" value="Hydrolase_like"/>
    <property type="match status" value="1"/>
</dbReference>
<evidence type="ECO:0000256" key="12">
    <source>
        <dbReference type="PIRSR" id="PIRSR004682-3"/>
    </source>
</evidence>
<feature type="binding site" evidence="13">
    <location>
        <position position="137"/>
    </location>
    <ligand>
        <name>Mg(2+)</name>
        <dbReference type="ChEBI" id="CHEBI:18420"/>
    </ligand>
</feature>
<evidence type="ECO:0000256" key="2">
    <source>
        <dbReference type="ARBA" id="ARBA00022490"/>
    </source>
</evidence>
<evidence type="ECO:0000313" key="15">
    <source>
        <dbReference type="Proteomes" id="UP000231019"/>
    </source>
</evidence>
<dbReference type="Proteomes" id="UP000231019">
    <property type="component" value="Unassembled WGS sequence"/>
</dbReference>
<evidence type="ECO:0000256" key="4">
    <source>
        <dbReference type="ARBA" id="ARBA00022801"/>
    </source>
</evidence>
<accession>A0A2M7G1M7</accession>
<evidence type="ECO:0000313" key="14">
    <source>
        <dbReference type="EMBL" id="PIW15637.1"/>
    </source>
</evidence>
<feature type="binding site" evidence="13">
    <location>
        <position position="108"/>
    </location>
    <ligand>
        <name>Zn(2+)</name>
        <dbReference type="ChEBI" id="CHEBI:29105"/>
    </ligand>
</feature>
<keyword evidence="3 13" id="KW-0479">Metal-binding</keyword>
<feature type="binding site" evidence="11">
    <location>
        <begin position="12"/>
        <end position="14"/>
    </location>
    <ligand>
        <name>substrate</name>
    </ligand>
</feature>
<keyword evidence="6 9" id="KW-0119">Carbohydrate metabolism</keyword>
<evidence type="ECO:0000256" key="7">
    <source>
        <dbReference type="ARBA" id="ARBA00031828"/>
    </source>
</evidence>
<dbReference type="PANTHER" id="PTHR42891">
    <property type="entry name" value="D-GLYCERO-BETA-D-MANNO-HEPTOSE-1,7-BISPHOSPHATE 7-PHOSPHATASE"/>
    <property type="match status" value="1"/>
</dbReference>
<dbReference type="InterPro" id="IPR006549">
    <property type="entry name" value="HAD-SF_hydro_IIIA"/>
</dbReference>
<dbReference type="EMBL" id="PFFQ01000049">
    <property type="protein sequence ID" value="PIW15637.1"/>
    <property type="molecule type" value="Genomic_DNA"/>
</dbReference>
<dbReference type="InterPro" id="IPR004446">
    <property type="entry name" value="Heptose_bisP_phosphatase"/>
</dbReference>
<dbReference type="InterPro" id="IPR036412">
    <property type="entry name" value="HAD-like_sf"/>
</dbReference>
<dbReference type="NCBIfam" id="TIGR00213">
    <property type="entry name" value="GmhB_yaeD"/>
    <property type="match status" value="1"/>
</dbReference>
<comment type="caution">
    <text evidence="14">The sequence shown here is derived from an EMBL/GenBank/DDBJ whole genome shotgun (WGS) entry which is preliminary data.</text>
</comment>
<evidence type="ECO:0000256" key="9">
    <source>
        <dbReference type="PIRNR" id="PIRNR004682"/>
    </source>
</evidence>
<feature type="binding site" evidence="11">
    <location>
        <position position="138"/>
    </location>
    <ligand>
        <name>substrate</name>
    </ligand>
</feature>
<feature type="binding site" evidence="11">
    <location>
        <begin position="20"/>
        <end position="23"/>
    </location>
    <ligand>
        <name>substrate</name>
    </ligand>
</feature>
<gene>
    <name evidence="14" type="ORF">COW36_16500</name>
</gene>
<dbReference type="GO" id="GO:0046872">
    <property type="term" value="F:metal ion binding"/>
    <property type="evidence" value="ECO:0007669"/>
    <property type="project" value="UniProtKB-KW"/>
</dbReference>
<evidence type="ECO:0000256" key="10">
    <source>
        <dbReference type="PIRSR" id="PIRSR004682-1"/>
    </source>
</evidence>
<dbReference type="PANTHER" id="PTHR42891:SF1">
    <property type="entry name" value="D-GLYCERO-BETA-D-MANNO-HEPTOSE-1,7-BISPHOSPHATE 7-PHOSPHATASE"/>
    <property type="match status" value="1"/>
</dbReference>
<feature type="site" description="Stabilizes the phosphoryl group" evidence="12">
    <location>
        <position position="54"/>
    </location>
</feature>
<evidence type="ECO:0000256" key="1">
    <source>
        <dbReference type="ARBA" id="ARBA00004496"/>
    </source>
</evidence>
<dbReference type="EC" id="3.1.3.-" evidence="9"/>
<dbReference type="NCBIfam" id="TIGR01656">
    <property type="entry name" value="Histidinol-ppas"/>
    <property type="match status" value="1"/>
</dbReference>
<feature type="binding site" evidence="11">
    <location>
        <begin position="111"/>
        <end position="112"/>
    </location>
    <ligand>
        <name>substrate</name>
    </ligand>
</feature>
<feature type="binding site" evidence="13">
    <location>
        <position position="14"/>
    </location>
    <ligand>
        <name>Mg(2+)</name>
        <dbReference type="ChEBI" id="CHEBI:18420"/>
    </ligand>
</feature>
<feature type="binding site" evidence="13">
    <location>
        <position position="95"/>
    </location>
    <ligand>
        <name>Zn(2+)</name>
        <dbReference type="ChEBI" id="CHEBI:29105"/>
    </ligand>
</feature>
<dbReference type="InterPro" id="IPR023214">
    <property type="entry name" value="HAD_sf"/>
</dbReference>
<dbReference type="NCBIfam" id="TIGR01662">
    <property type="entry name" value="HAD-SF-IIIA"/>
    <property type="match status" value="1"/>
</dbReference>
<dbReference type="InterPro" id="IPR006543">
    <property type="entry name" value="Histidinol-phos"/>
</dbReference>
<dbReference type="InterPro" id="IPR006357">
    <property type="entry name" value="HAD-SF_hydro_IIA"/>
</dbReference>
<feature type="binding site" evidence="11">
    <location>
        <begin position="54"/>
        <end position="57"/>
    </location>
    <ligand>
        <name>substrate</name>
    </ligand>
</feature>
<evidence type="ECO:0000256" key="3">
    <source>
        <dbReference type="ARBA" id="ARBA00022723"/>
    </source>
</evidence>
<dbReference type="GO" id="GO:0005737">
    <property type="term" value="C:cytoplasm"/>
    <property type="evidence" value="ECO:0007669"/>
    <property type="project" value="UniProtKB-SubCell"/>
</dbReference>